<name>A0A4C1WVH9_EUMVA</name>
<dbReference type="EMBL" id="BGZK01000665">
    <property type="protein sequence ID" value="GBP55341.1"/>
    <property type="molecule type" value="Genomic_DNA"/>
</dbReference>
<protein>
    <submittedName>
        <fullName evidence="2">Uncharacterized protein</fullName>
    </submittedName>
</protein>
<feature type="compositionally biased region" description="Basic and acidic residues" evidence="1">
    <location>
        <begin position="181"/>
        <end position="205"/>
    </location>
</feature>
<proteinExistence type="predicted"/>
<dbReference type="AlphaFoldDB" id="A0A4C1WVH9"/>
<keyword evidence="3" id="KW-1185">Reference proteome</keyword>
<dbReference type="Proteomes" id="UP000299102">
    <property type="component" value="Unassembled WGS sequence"/>
</dbReference>
<gene>
    <name evidence="2" type="ORF">EVAR_43097_1</name>
</gene>
<evidence type="ECO:0000256" key="1">
    <source>
        <dbReference type="SAM" id="MobiDB-lite"/>
    </source>
</evidence>
<sequence>MNLFPGRVPGKCRVQPEPVARSLTHRLSCRAINPPRSRGTTRADNRFILFPALAAPLCTLFHRPRRPYTAIDKPAPQTAIRYPPNARTYPAPAHRTPSRPVTSSLVTPLRIRIYSVNHVNYAALVGASDASRLSRRSHPRAALLQRAGATTTISIAFYTSGFRSYIVRESVSGRRWRRVTRRDAAGRGGTRRDAAGRGGTRRDAAGRGGTPIAQSAFTRRSLSFC</sequence>
<accession>A0A4C1WVH9</accession>
<feature type="region of interest" description="Disordered" evidence="1">
    <location>
        <begin position="181"/>
        <end position="212"/>
    </location>
</feature>
<evidence type="ECO:0000313" key="2">
    <source>
        <dbReference type="EMBL" id="GBP55341.1"/>
    </source>
</evidence>
<comment type="caution">
    <text evidence="2">The sequence shown here is derived from an EMBL/GenBank/DDBJ whole genome shotgun (WGS) entry which is preliminary data.</text>
</comment>
<feature type="region of interest" description="Disordered" evidence="1">
    <location>
        <begin position="76"/>
        <end position="101"/>
    </location>
</feature>
<reference evidence="2 3" key="1">
    <citation type="journal article" date="2019" name="Commun. Biol.">
        <title>The bagworm genome reveals a unique fibroin gene that provides high tensile strength.</title>
        <authorList>
            <person name="Kono N."/>
            <person name="Nakamura H."/>
            <person name="Ohtoshi R."/>
            <person name="Tomita M."/>
            <person name="Numata K."/>
            <person name="Arakawa K."/>
        </authorList>
    </citation>
    <scope>NUCLEOTIDE SEQUENCE [LARGE SCALE GENOMIC DNA]</scope>
</reference>
<evidence type="ECO:0000313" key="3">
    <source>
        <dbReference type="Proteomes" id="UP000299102"/>
    </source>
</evidence>
<organism evidence="2 3">
    <name type="scientific">Eumeta variegata</name>
    <name type="common">Bagworm moth</name>
    <name type="synonym">Eumeta japonica</name>
    <dbReference type="NCBI Taxonomy" id="151549"/>
    <lineage>
        <taxon>Eukaryota</taxon>
        <taxon>Metazoa</taxon>
        <taxon>Ecdysozoa</taxon>
        <taxon>Arthropoda</taxon>
        <taxon>Hexapoda</taxon>
        <taxon>Insecta</taxon>
        <taxon>Pterygota</taxon>
        <taxon>Neoptera</taxon>
        <taxon>Endopterygota</taxon>
        <taxon>Lepidoptera</taxon>
        <taxon>Glossata</taxon>
        <taxon>Ditrysia</taxon>
        <taxon>Tineoidea</taxon>
        <taxon>Psychidae</taxon>
        <taxon>Oiketicinae</taxon>
        <taxon>Eumeta</taxon>
    </lineage>
</organism>